<dbReference type="CDD" id="cd09823">
    <property type="entry name" value="peroxinectin_like"/>
    <property type="match status" value="1"/>
</dbReference>
<keyword evidence="5" id="KW-0479">Metal-binding</keyword>
<keyword evidence="2" id="KW-0964">Secreted</keyword>
<dbReference type="GO" id="GO:0005576">
    <property type="term" value="C:extracellular region"/>
    <property type="evidence" value="ECO:0007669"/>
    <property type="project" value="UniProtKB-SubCell"/>
</dbReference>
<dbReference type="EnsemblMetazoa" id="G32782.2">
    <property type="protein sequence ID" value="G32782.2:cds"/>
    <property type="gene ID" value="G32782"/>
</dbReference>
<dbReference type="PANTHER" id="PTHR11475">
    <property type="entry name" value="OXIDASE/PEROXIDASE"/>
    <property type="match status" value="1"/>
</dbReference>
<evidence type="ECO:0000256" key="3">
    <source>
        <dbReference type="ARBA" id="ARBA00022729"/>
    </source>
</evidence>
<evidence type="ECO:0000256" key="6">
    <source>
        <dbReference type="SAM" id="MobiDB-lite"/>
    </source>
</evidence>
<dbReference type="SUPFAM" id="SSF48113">
    <property type="entry name" value="Heme-dependent peroxidases"/>
    <property type="match status" value="2"/>
</dbReference>
<sequence length="717" mass="80902">MSRSETDQAVKTSLLKGEKCLQQNKEELRQFRMNGTDRNVPYSAKSKHFLFTYQKNESVHVADCGIVNIEALKTLHNEFGLTYRDIQDNNQIQSKVRSHFCPTDTDCSSARNSPYRSIDGRCNNLIHPLWGAANTPQPRYSPAEYDDGISTPRSRGKDGSPLPSPRQISNKLFRAPRECTETDHARTLMVMAWGQFIDHDLAHTPTMKGDGDVPITCCGENVQNRPQCFPISIPSDDPHFNDTCMEFVRSAPSPPGDGCQLGPREQINQITSFIDGGSVYGNSAKKMAELKNKYTGQMRTSAGNLLPPAVNGTCELPANTTDFCQNAGDSRVNEVPFLGGNHLMFVREHNRIVRELRKVQPRWSSLKLYQEARKIIGALLQQVTYREFLPSILRKQDLEKHKLKLRNWGFSNSYNCSLNPGTKNVFNAAVFRFGHSLIPLDLAYLLYDFMSHLNSTPIESTFMNPHLLITKGGRRVSDLARFIATANSMKLDNQLEGAVRNRLFENEQGKGMDLGALNLARGRDHGLPPYNAWRKWCGLPVATSFSNLPDISDEKKAIFADLYSNVDDIDVFAGGIAETPLDGAAVGPLFSCIIGNQFRDLKDGDRYWYENRGVEGFTLGQLQQIRRVKLAKIICQNLGVDPIQRDVFHVPSPRNRWQRCRRLPAQLREIRKVKLAKIVCTNLGVDPIQPDVFHVPSPSNNWQSCSQFPEIDFARWR</sequence>
<dbReference type="FunFam" id="1.10.640.10:FF:000003">
    <property type="entry name" value="chorion peroxidase"/>
    <property type="match status" value="1"/>
</dbReference>
<name>A0A8W8MFL7_MAGGI</name>
<dbReference type="Gene3D" id="1.10.640.10">
    <property type="entry name" value="Haem peroxidase domain superfamily, animal type"/>
    <property type="match status" value="2"/>
</dbReference>
<dbReference type="GO" id="GO:0020037">
    <property type="term" value="F:heme binding"/>
    <property type="evidence" value="ECO:0007669"/>
    <property type="project" value="InterPro"/>
</dbReference>
<dbReference type="InterPro" id="IPR019791">
    <property type="entry name" value="Haem_peroxidase_animal"/>
</dbReference>
<dbReference type="GO" id="GO:0006979">
    <property type="term" value="P:response to oxidative stress"/>
    <property type="evidence" value="ECO:0007669"/>
    <property type="project" value="InterPro"/>
</dbReference>
<evidence type="ECO:0000313" key="7">
    <source>
        <dbReference type="EnsemblMetazoa" id="G32782.2:cds"/>
    </source>
</evidence>
<dbReference type="Proteomes" id="UP000005408">
    <property type="component" value="Unassembled WGS sequence"/>
</dbReference>
<keyword evidence="5" id="KW-0408">Iron</keyword>
<dbReference type="PRINTS" id="PR00457">
    <property type="entry name" value="ANPEROXIDASE"/>
</dbReference>
<proteinExistence type="predicted"/>
<organism evidence="7 8">
    <name type="scientific">Magallana gigas</name>
    <name type="common">Pacific oyster</name>
    <name type="synonym">Crassostrea gigas</name>
    <dbReference type="NCBI Taxonomy" id="29159"/>
    <lineage>
        <taxon>Eukaryota</taxon>
        <taxon>Metazoa</taxon>
        <taxon>Spiralia</taxon>
        <taxon>Lophotrochozoa</taxon>
        <taxon>Mollusca</taxon>
        <taxon>Bivalvia</taxon>
        <taxon>Autobranchia</taxon>
        <taxon>Pteriomorphia</taxon>
        <taxon>Ostreida</taxon>
        <taxon>Ostreoidea</taxon>
        <taxon>Ostreidae</taxon>
        <taxon>Magallana</taxon>
    </lineage>
</organism>
<reference evidence="7" key="1">
    <citation type="submission" date="2022-08" db="UniProtKB">
        <authorList>
            <consortium name="EnsemblMetazoa"/>
        </authorList>
    </citation>
    <scope>IDENTIFICATION</scope>
    <source>
        <strain evidence="7">05x7-T-G4-1.051#20</strain>
    </source>
</reference>
<dbReference type="InterPro" id="IPR037120">
    <property type="entry name" value="Haem_peroxidase_sf_animal"/>
</dbReference>
<comment type="subcellular location">
    <subcellularLocation>
        <location evidence="1">Secreted</location>
    </subcellularLocation>
</comment>
<dbReference type="AlphaFoldDB" id="A0A8W8MFL7"/>
<evidence type="ECO:0000256" key="4">
    <source>
        <dbReference type="ARBA" id="ARBA00023180"/>
    </source>
</evidence>
<evidence type="ECO:0000313" key="8">
    <source>
        <dbReference type="Proteomes" id="UP000005408"/>
    </source>
</evidence>
<keyword evidence="4" id="KW-0325">Glycoprotein</keyword>
<keyword evidence="5" id="KW-0349">Heme</keyword>
<dbReference type="PANTHER" id="PTHR11475:SF4">
    <property type="entry name" value="CHORION PEROXIDASE"/>
    <property type="match status" value="1"/>
</dbReference>
<dbReference type="GO" id="GO:0046872">
    <property type="term" value="F:metal ion binding"/>
    <property type="evidence" value="ECO:0007669"/>
    <property type="project" value="UniProtKB-KW"/>
</dbReference>
<evidence type="ECO:0000256" key="2">
    <source>
        <dbReference type="ARBA" id="ARBA00022525"/>
    </source>
</evidence>
<dbReference type="GO" id="GO:0004601">
    <property type="term" value="F:peroxidase activity"/>
    <property type="evidence" value="ECO:0007669"/>
    <property type="project" value="InterPro"/>
</dbReference>
<evidence type="ECO:0000256" key="1">
    <source>
        <dbReference type="ARBA" id="ARBA00004613"/>
    </source>
</evidence>
<feature type="region of interest" description="Disordered" evidence="6">
    <location>
        <begin position="136"/>
        <end position="172"/>
    </location>
</feature>
<dbReference type="Pfam" id="PF03098">
    <property type="entry name" value="An_peroxidase"/>
    <property type="match status" value="1"/>
</dbReference>
<dbReference type="PROSITE" id="PS50292">
    <property type="entry name" value="PEROXIDASE_3"/>
    <property type="match status" value="1"/>
</dbReference>
<protein>
    <submittedName>
        <fullName evidence="7">Uncharacterized protein</fullName>
    </submittedName>
</protein>
<feature type="binding site" description="axial binding residue" evidence="5">
    <location>
        <position position="435"/>
    </location>
    <ligand>
        <name>heme b</name>
        <dbReference type="ChEBI" id="CHEBI:60344"/>
    </ligand>
    <ligandPart>
        <name>Fe</name>
        <dbReference type="ChEBI" id="CHEBI:18248"/>
    </ligandPart>
</feature>
<dbReference type="InterPro" id="IPR010255">
    <property type="entry name" value="Haem_peroxidase_sf"/>
</dbReference>
<keyword evidence="3" id="KW-0732">Signal</keyword>
<accession>A0A8W8MFL7</accession>
<evidence type="ECO:0000256" key="5">
    <source>
        <dbReference type="PIRSR" id="PIRSR619791-2"/>
    </source>
</evidence>
<keyword evidence="8" id="KW-1185">Reference proteome</keyword>